<feature type="domain" description="N-acetyltransferase" evidence="1">
    <location>
        <begin position="13"/>
        <end position="160"/>
    </location>
</feature>
<sequence length="164" mass="18615">MVQKKIKFMNSDLILEPVDRENWIECAELEVEPDQAGHLASNLKTIAESAFEPHYQLRAIKAENKIVGMLAYCPEVDEPIQGLYWLFRIMIDKAYQSRGYGKRAIKLAVEEMWKKGAIQIRTMCRPDNQIAQACYSSLGFSKAGTLDDGDMVFELAKPIIQTSP</sequence>
<dbReference type="RefSeq" id="WP_338045113.1">
    <property type="nucleotide sequence ID" value="NZ_JAAGNX010000002.1"/>
</dbReference>
<protein>
    <submittedName>
        <fullName evidence="2">GNAT family N-acetyltransferase</fullName>
    </submittedName>
</protein>
<evidence type="ECO:0000313" key="3">
    <source>
        <dbReference type="Proteomes" id="UP000478417"/>
    </source>
</evidence>
<comment type="caution">
    <text evidence="2">The sequence shown here is derived from an EMBL/GenBank/DDBJ whole genome shotgun (WGS) entry which is preliminary data.</text>
</comment>
<proteinExistence type="predicted"/>
<dbReference type="PANTHER" id="PTHR43617">
    <property type="entry name" value="L-AMINO ACID N-ACETYLTRANSFERASE"/>
    <property type="match status" value="1"/>
</dbReference>
<dbReference type="PANTHER" id="PTHR43617:SF2">
    <property type="entry name" value="UPF0039 PROTEIN SLL0451"/>
    <property type="match status" value="1"/>
</dbReference>
<keyword evidence="3" id="KW-1185">Reference proteome</keyword>
<dbReference type="InterPro" id="IPR000182">
    <property type="entry name" value="GNAT_dom"/>
</dbReference>
<name>A0A6B2LZ06_9BACT</name>
<keyword evidence="2" id="KW-0808">Transferase</keyword>
<dbReference type="AlphaFoldDB" id="A0A6B2LZ06"/>
<gene>
    <name evidence="2" type="ORF">G0Q06_05715</name>
</gene>
<dbReference type="InterPro" id="IPR050276">
    <property type="entry name" value="MshD_Acetyltransferase"/>
</dbReference>
<dbReference type="Proteomes" id="UP000478417">
    <property type="component" value="Unassembled WGS sequence"/>
</dbReference>
<reference evidence="2 3" key="1">
    <citation type="submission" date="2020-02" db="EMBL/GenBank/DDBJ databases">
        <title>Albibacoteraceae fam. nov., the first described family within the subdivision 4 Verrucomicrobia.</title>
        <authorList>
            <person name="Xi F."/>
        </authorList>
    </citation>
    <scope>NUCLEOTIDE SEQUENCE [LARGE SCALE GENOMIC DNA]</scope>
    <source>
        <strain evidence="2 3">CK1056</strain>
    </source>
</reference>
<dbReference type="GO" id="GO:0016747">
    <property type="term" value="F:acyltransferase activity, transferring groups other than amino-acyl groups"/>
    <property type="evidence" value="ECO:0007669"/>
    <property type="project" value="InterPro"/>
</dbReference>
<dbReference type="SUPFAM" id="SSF55729">
    <property type="entry name" value="Acyl-CoA N-acyltransferases (Nat)"/>
    <property type="match status" value="1"/>
</dbReference>
<accession>A0A6B2LZ06</accession>
<dbReference type="PROSITE" id="PS51186">
    <property type="entry name" value="GNAT"/>
    <property type="match status" value="1"/>
</dbReference>
<evidence type="ECO:0000313" key="2">
    <source>
        <dbReference type="EMBL" id="NDV61941.1"/>
    </source>
</evidence>
<evidence type="ECO:0000259" key="1">
    <source>
        <dbReference type="PROSITE" id="PS51186"/>
    </source>
</evidence>
<dbReference type="Gene3D" id="3.40.630.30">
    <property type="match status" value="1"/>
</dbReference>
<dbReference type="InterPro" id="IPR016181">
    <property type="entry name" value="Acyl_CoA_acyltransferase"/>
</dbReference>
<dbReference type="EMBL" id="JAAGNX010000002">
    <property type="protein sequence ID" value="NDV61941.1"/>
    <property type="molecule type" value="Genomic_DNA"/>
</dbReference>
<organism evidence="2 3">
    <name type="scientific">Oceanipulchritudo coccoides</name>
    <dbReference type="NCBI Taxonomy" id="2706888"/>
    <lineage>
        <taxon>Bacteria</taxon>
        <taxon>Pseudomonadati</taxon>
        <taxon>Verrucomicrobiota</taxon>
        <taxon>Opitutia</taxon>
        <taxon>Puniceicoccales</taxon>
        <taxon>Oceanipulchritudinaceae</taxon>
        <taxon>Oceanipulchritudo</taxon>
    </lineage>
</organism>
<dbReference type="Pfam" id="PF00583">
    <property type="entry name" value="Acetyltransf_1"/>
    <property type="match status" value="1"/>
</dbReference>
<dbReference type="CDD" id="cd04301">
    <property type="entry name" value="NAT_SF"/>
    <property type="match status" value="1"/>
</dbReference>